<protein>
    <submittedName>
        <fullName evidence="2">Uncharacterized protein</fullName>
    </submittedName>
</protein>
<evidence type="ECO:0000313" key="1">
    <source>
        <dbReference type="EMBL" id="VFJ62597.1"/>
    </source>
</evidence>
<evidence type="ECO:0000313" key="3">
    <source>
        <dbReference type="EMBL" id="VFK14320.1"/>
    </source>
</evidence>
<accession>A0A450T8N1</accession>
<organism evidence="2">
    <name type="scientific">Candidatus Kentrum sp. FM</name>
    <dbReference type="NCBI Taxonomy" id="2126340"/>
    <lineage>
        <taxon>Bacteria</taxon>
        <taxon>Pseudomonadati</taxon>
        <taxon>Pseudomonadota</taxon>
        <taxon>Gammaproteobacteria</taxon>
        <taxon>Candidatus Kentrum</taxon>
    </lineage>
</organism>
<evidence type="ECO:0000313" key="2">
    <source>
        <dbReference type="EMBL" id="VFJ63048.1"/>
    </source>
</evidence>
<name>A0A450T8N1_9GAMM</name>
<sequence>MAKHIYIEHIPQVTVVNASRMNPDTDQERCERKRAVQIEKRGFPNQVLTSVSPIEKKVSLTH</sequence>
<dbReference type="AlphaFoldDB" id="A0A450T8N1"/>
<dbReference type="EMBL" id="CAADFL010000316">
    <property type="protein sequence ID" value="VFK14320.1"/>
    <property type="molecule type" value="Genomic_DNA"/>
</dbReference>
<gene>
    <name evidence="2" type="ORF">BECKFM1743A_GA0114220_103231</name>
    <name evidence="3" type="ORF">BECKFM1743B_GA0114221_103161</name>
    <name evidence="1" type="ORF">BECKFM1743C_GA0114222_103201</name>
</gene>
<proteinExistence type="predicted"/>
<reference evidence="2" key="1">
    <citation type="submission" date="2019-02" db="EMBL/GenBank/DDBJ databases">
        <authorList>
            <person name="Gruber-Vodicka R. H."/>
            <person name="Seah K. B. B."/>
        </authorList>
    </citation>
    <scope>NUCLEOTIDE SEQUENCE</scope>
    <source>
        <strain evidence="2">BECK_BZ163</strain>
        <strain evidence="3">BECK_BZ164</strain>
        <strain evidence="1">BECK_BZ165</strain>
    </source>
</reference>
<dbReference type="EMBL" id="CAADFA010000320">
    <property type="protein sequence ID" value="VFJ62597.1"/>
    <property type="molecule type" value="Genomic_DNA"/>
</dbReference>
<dbReference type="EMBL" id="CAADEZ010000323">
    <property type="protein sequence ID" value="VFJ63048.1"/>
    <property type="molecule type" value="Genomic_DNA"/>
</dbReference>